<evidence type="ECO:0000313" key="6">
    <source>
        <dbReference type="EMBL" id="TQM11581.1"/>
    </source>
</evidence>
<dbReference type="AlphaFoldDB" id="A0A543DQH0"/>
<dbReference type="RefSeq" id="WP_142055829.1">
    <property type="nucleotide sequence ID" value="NZ_VFPA01000002.1"/>
</dbReference>
<organism evidence="6 7">
    <name type="scientific">Pseudonocardia kunmingensis</name>
    <dbReference type="NCBI Taxonomy" id="630975"/>
    <lineage>
        <taxon>Bacteria</taxon>
        <taxon>Bacillati</taxon>
        <taxon>Actinomycetota</taxon>
        <taxon>Actinomycetes</taxon>
        <taxon>Pseudonocardiales</taxon>
        <taxon>Pseudonocardiaceae</taxon>
        <taxon>Pseudonocardia</taxon>
    </lineage>
</organism>
<dbReference type="Proteomes" id="UP000315677">
    <property type="component" value="Unassembled WGS sequence"/>
</dbReference>
<evidence type="ECO:0000256" key="1">
    <source>
        <dbReference type="ARBA" id="ARBA00009437"/>
    </source>
</evidence>
<dbReference type="InterPro" id="IPR036388">
    <property type="entry name" value="WH-like_DNA-bd_sf"/>
</dbReference>
<evidence type="ECO:0000313" key="7">
    <source>
        <dbReference type="Proteomes" id="UP000315677"/>
    </source>
</evidence>
<feature type="domain" description="HTH lysR-type" evidence="5">
    <location>
        <begin position="4"/>
        <end position="62"/>
    </location>
</feature>
<evidence type="ECO:0000256" key="3">
    <source>
        <dbReference type="ARBA" id="ARBA00023125"/>
    </source>
</evidence>
<evidence type="ECO:0000256" key="4">
    <source>
        <dbReference type="ARBA" id="ARBA00023163"/>
    </source>
</evidence>
<dbReference type="PANTHER" id="PTHR30346:SF0">
    <property type="entry name" value="HCA OPERON TRANSCRIPTIONAL ACTIVATOR HCAR"/>
    <property type="match status" value="1"/>
</dbReference>
<comment type="similarity">
    <text evidence="1">Belongs to the LysR transcriptional regulatory family.</text>
</comment>
<dbReference type="GO" id="GO:0003677">
    <property type="term" value="F:DNA binding"/>
    <property type="evidence" value="ECO:0007669"/>
    <property type="project" value="UniProtKB-KW"/>
</dbReference>
<sequence>MKDVTLRQLEYLVAIAQDESISRAAVRCHVSQAAISQALRELEGALGVQLAVRRTAKGVHLTAAGREAATRARGVLQDVRQLAGQPGTGRLTVGCFPSVSAQVLPEVAGLLRDRFPDAQLEIVEGSAAVLQERLLRGQVDVCFLYEMQLQPEVEPTLLRERRFKVAVAADHPLAARPDVRLADLADHPGALLNVEPASFLNEALLARFGVVPRIAYRSTDVLAVRALVGRGLAWALLMTEVPSSHEGRPLRFLPIVEDIGTNSLVAALPRGVRASGLVEHVVEHCREVLPA</sequence>
<dbReference type="InterPro" id="IPR036390">
    <property type="entry name" value="WH_DNA-bd_sf"/>
</dbReference>
<dbReference type="InterPro" id="IPR000847">
    <property type="entry name" value="LysR_HTH_N"/>
</dbReference>
<proteinExistence type="inferred from homology"/>
<dbReference type="GO" id="GO:0032993">
    <property type="term" value="C:protein-DNA complex"/>
    <property type="evidence" value="ECO:0007669"/>
    <property type="project" value="TreeGrafter"/>
</dbReference>
<dbReference type="FunFam" id="1.10.10.10:FF:000001">
    <property type="entry name" value="LysR family transcriptional regulator"/>
    <property type="match status" value="1"/>
</dbReference>
<dbReference type="EMBL" id="VFPA01000002">
    <property type="protein sequence ID" value="TQM11581.1"/>
    <property type="molecule type" value="Genomic_DNA"/>
</dbReference>
<evidence type="ECO:0000259" key="5">
    <source>
        <dbReference type="PROSITE" id="PS50931"/>
    </source>
</evidence>
<keyword evidence="7" id="KW-1185">Reference proteome</keyword>
<dbReference type="InterPro" id="IPR005119">
    <property type="entry name" value="LysR_subst-bd"/>
</dbReference>
<name>A0A543DQH0_9PSEU</name>
<keyword evidence="3 6" id="KW-0238">DNA-binding</keyword>
<comment type="caution">
    <text evidence="6">The sequence shown here is derived from an EMBL/GenBank/DDBJ whole genome shotgun (WGS) entry which is preliminary data.</text>
</comment>
<dbReference type="Gene3D" id="3.40.190.10">
    <property type="entry name" value="Periplasmic binding protein-like II"/>
    <property type="match status" value="2"/>
</dbReference>
<dbReference type="PRINTS" id="PR00039">
    <property type="entry name" value="HTHLYSR"/>
</dbReference>
<evidence type="ECO:0000256" key="2">
    <source>
        <dbReference type="ARBA" id="ARBA00023015"/>
    </source>
</evidence>
<dbReference type="Pfam" id="PF03466">
    <property type="entry name" value="LysR_substrate"/>
    <property type="match status" value="1"/>
</dbReference>
<dbReference type="PROSITE" id="PS50931">
    <property type="entry name" value="HTH_LYSR"/>
    <property type="match status" value="1"/>
</dbReference>
<dbReference type="SUPFAM" id="SSF46785">
    <property type="entry name" value="Winged helix' DNA-binding domain"/>
    <property type="match status" value="1"/>
</dbReference>
<gene>
    <name evidence="6" type="ORF">FB558_4146</name>
</gene>
<keyword evidence="4" id="KW-0804">Transcription</keyword>
<dbReference type="Gene3D" id="1.10.10.10">
    <property type="entry name" value="Winged helix-like DNA-binding domain superfamily/Winged helix DNA-binding domain"/>
    <property type="match status" value="1"/>
</dbReference>
<dbReference type="GO" id="GO:0003700">
    <property type="term" value="F:DNA-binding transcription factor activity"/>
    <property type="evidence" value="ECO:0007669"/>
    <property type="project" value="InterPro"/>
</dbReference>
<dbReference type="Pfam" id="PF00126">
    <property type="entry name" value="HTH_1"/>
    <property type="match status" value="1"/>
</dbReference>
<protein>
    <submittedName>
        <fullName evidence="6">DNA-binding transcriptional LysR family regulator</fullName>
    </submittedName>
</protein>
<dbReference type="SUPFAM" id="SSF53850">
    <property type="entry name" value="Periplasmic binding protein-like II"/>
    <property type="match status" value="1"/>
</dbReference>
<keyword evidence="2" id="KW-0805">Transcription regulation</keyword>
<reference evidence="6 7" key="1">
    <citation type="submission" date="2019-06" db="EMBL/GenBank/DDBJ databases">
        <title>Sequencing the genomes of 1000 actinobacteria strains.</title>
        <authorList>
            <person name="Klenk H.-P."/>
        </authorList>
    </citation>
    <scope>NUCLEOTIDE SEQUENCE [LARGE SCALE GENOMIC DNA]</scope>
    <source>
        <strain evidence="6 7">DSM 45301</strain>
    </source>
</reference>
<dbReference type="OrthoDB" id="3461141at2"/>
<dbReference type="PANTHER" id="PTHR30346">
    <property type="entry name" value="TRANSCRIPTIONAL DUAL REGULATOR HCAR-RELATED"/>
    <property type="match status" value="1"/>
</dbReference>
<accession>A0A543DQH0</accession>